<dbReference type="PANTHER" id="PTHR34137">
    <property type="entry name" value="EXODEOXYRIBONUCLEASE 7 SMALL SUBUNIT"/>
    <property type="match status" value="1"/>
</dbReference>
<evidence type="ECO:0000256" key="6">
    <source>
        <dbReference type="HAMAP-Rule" id="MF_00337"/>
    </source>
</evidence>
<keyword evidence="4 6" id="KW-0378">Hydrolase</keyword>
<reference evidence="8 9" key="1">
    <citation type="submission" date="2012-12" db="EMBL/GenBank/DDBJ databases">
        <title>Novel taxa of Listeriaceae from agricultural environments in the United States.</title>
        <authorList>
            <person name="den Bakker H.C."/>
            <person name="Allred A."/>
            <person name="Warchocki S."/>
            <person name="Wright E.M."/>
            <person name="Burrell A."/>
            <person name="Nightingale K.K."/>
            <person name="Kephart D."/>
            <person name="Wiedmann M."/>
        </authorList>
    </citation>
    <scope>NUCLEOTIDE SEQUENCE [LARGE SCALE GENOMIC DNA]</scope>
    <source>
        <strain evidence="8 9">FSL F6-1183</strain>
    </source>
</reference>
<name>A0A829RB11_LISGR</name>
<protein>
    <recommendedName>
        <fullName evidence="6">Exodeoxyribonuclease 7 small subunit</fullName>
        <ecNumber evidence="6">3.1.11.6</ecNumber>
    </recommendedName>
    <alternativeName>
        <fullName evidence="6">Exodeoxyribonuclease VII small subunit</fullName>
        <shortName evidence="6">Exonuclease VII small subunit</shortName>
    </alternativeName>
</protein>
<dbReference type="AlphaFoldDB" id="A0A829RB11"/>
<comment type="catalytic activity">
    <reaction evidence="6">
        <text>Exonucleolytic cleavage in either 5'- to 3'- or 3'- to 5'-direction to yield nucleoside 5'-phosphates.</text>
        <dbReference type="EC" id="3.1.11.6"/>
    </reaction>
</comment>
<proteinExistence type="inferred from homology"/>
<sequence>MAEKKQTFEEAMKELETIVEALENGNATLEESLDMYQKGIELTKLCQAKLQTAEEKMAKVVGDDDVEKPFEVEGE</sequence>
<dbReference type="SUPFAM" id="SSF116842">
    <property type="entry name" value="XseB-like"/>
    <property type="match status" value="1"/>
</dbReference>
<comment type="subcellular location">
    <subcellularLocation>
        <location evidence="6">Cytoplasm</location>
    </subcellularLocation>
</comment>
<organism evidence="8 9">
    <name type="scientific">Listeria grayi FSL F6-1183</name>
    <dbReference type="NCBI Taxonomy" id="1265827"/>
    <lineage>
        <taxon>Bacteria</taxon>
        <taxon>Bacillati</taxon>
        <taxon>Bacillota</taxon>
        <taxon>Bacilli</taxon>
        <taxon>Bacillales</taxon>
        <taxon>Listeriaceae</taxon>
        <taxon>Listeria</taxon>
    </lineage>
</organism>
<accession>A0A829RB11</accession>
<keyword evidence="3 6" id="KW-0540">Nuclease</keyword>
<dbReference type="InterPro" id="IPR003761">
    <property type="entry name" value="Exonuc_VII_S"/>
</dbReference>
<dbReference type="Pfam" id="PF02609">
    <property type="entry name" value="Exonuc_VII_S"/>
    <property type="match status" value="1"/>
</dbReference>
<dbReference type="GO" id="GO:0005829">
    <property type="term" value="C:cytosol"/>
    <property type="evidence" value="ECO:0007669"/>
    <property type="project" value="TreeGrafter"/>
</dbReference>
<evidence type="ECO:0000256" key="4">
    <source>
        <dbReference type="ARBA" id="ARBA00022801"/>
    </source>
</evidence>
<evidence type="ECO:0000256" key="7">
    <source>
        <dbReference type="SAM" id="Coils"/>
    </source>
</evidence>
<dbReference type="GO" id="GO:0009318">
    <property type="term" value="C:exodeoxyribonuclease VII complex"/>
    <property type="evidence" value="ECO:0007669"/>
    <property type="project" value="UniProtKB-UniRule"/>
</dbReference>
<dbReference type="PANTHER" id="PTHR34137:SF1">
    <property type="entry name" value="EXODEOXYRIBONUCLEASE 7 SMALL SUBUNIT"/>
    <property type="match status" value="1"/>
</dbReference>
<comment type="caution">
    <text evidence="8">The sequence shown here is derived from an EMBL/GenBank/DDBJ whole genome shotgun (WGS) entry which is preliminary data.</text>
</comment>
<evidence type="ECO:0000313" key="8">
    <source>
        <dbReference type="EMBL" id="EUJ30043.1"/>
    </source>
</evidence>
<dbReference type="EC" id="3.1.11.6" evidence="6"/>
<dbReference type="Proteomes" id="UP000019251">
    <property type="component" value="Unassembled WGS sequence"/>
</dbReference>
<keyword evidence="2 6" id="KW-0963">Cytoplasm</keyword>
<keyword evidence="7" id="KW-0175">Coiled coil</keyword>
<dbReference type="PIRSF" id="PIRSF006488">
    <property type="entry name" value="Exonuc_VII_S"/>
    <property type="match status" value="1"/>
</dbReference>
<evidence type="ECO:0000256" key="5">
    <source>
        <dbReference type="ARBA" id="ARBA00022839"/>
    </source>
</evidence>
<gene>
    <name evidence="6" type="primary">xseB</name>
    <name evidence="8" type="ORF">LMUR_03142</name>
</gene>
<dbReference type="Gene3D" id="1.10.287.1040">
    <property type="entry name" value="Exonuclease VII, small subunit"/>
    <property type="match status" value="1"/>
</dbReference>
<comment type="subunit">
    <text evidence="6">Heterooligomer composed of large and small subunits.</text>
</comment>
<dbReference type="InterPro" id="IPR037004">
    <property type="entry name" value="Exonuc_VII_ssu_sf"/>
</dbReference>
<feature type="coiled-coil region" evidence="7">
    <location>
        <begin position="1"/>
        <end position="32"/>
    </location>
</feature>
<keyword evidence="5 6" id="KW-0269">Exonuclease</keyword>
<dbReference type="NCBIfam" id="TIGR01280">
    <property type="entry name" value="xseB"/>
    <property type="match status" value="1"/>
</dbReference>
<dbReference type="NCBIfam" id="NF002140">
    <property type="entry name" value="PRK00977.1-4"/>
    <property type="match status" value="1"/>
</dbReference>
<comment type="similarity">
    <text evidence="1 6">Belongs to the XseB family.</text>
</comment>
<dbReference type="HAMAP" id="MF_00337">
    <property type="entry name" value="Exonuc_7_S"/>
    <property type="match status" value="1"/>
</dbReference>
<dbReference type="RefSeq" id="WP_003756023.1">
    <property type="nucleotide sequence ID" value="NZ_AODG01000004.1"/>
</dbReference>
<evidence type="ECO:0000256" key="1">
    <source>
        <dbReference type="ARBA" id="ARBA00009998"/>
    </source>
</evidence>
<dbReference type="GO" id="GO:0008855">
    <property type="term" value="F:exodeoxyribonuclease VII activity"/>
    <property type="evidence" value="ECO:0007669"/>
    <property type="project" value="UniProtKB-UniRule"/>
</dbReference>
<dbReference type="EMBL" id="AODG01000004">
    <property type="protein sequence ID" value="EUJ30043.1"/>
    <property type="molecule type" value="Genomic_DNA"/>
</dbReference>
<evidence type="ECO:0000313" key="9">
    <source>
        <dbReference type="Proteomes" id="UP000019251"/>
    </source>
</evidence>
<dbReference type="GO" id="GO:0006308">
    <property type="term" value="P:DNA catabolic process"/>
    <property type="evidence" value="ECO:0007669"/>
    <property type="project" value="UniProtKB-UniRule"/>
</dbReference>
<evidence type="ECO:0000256" key="2">
    <source>
        <dbReference type="ARBA" id="ARBA00022490"/>
    </source>
</evidence>
<comment type="function">
    <text evidence="6">Bidirectionally degrades single-stranded DNA into large acid-insoluble oligonucleotides, which are then degraded further into small acid-soluble oligonucleotides.</text>
</comment>
<evidence type="ECO:0000256" key="3">
    <source>
        <dbReference type="ARBA" id="ARBA00022722"/>
    </source>
</evidence>